<dbReference type="eggNOG" id="COG3797">
    <property type="taxonomic scope" value="Bacteria"/>
</dbReference>
<reference evidence="2 4" key="2">
    <citation type="submission" date="2020-08" db="EMBL/GenBank/DDBJ databases">
        <title>Sequencing the genomes of 1000 actinobacteria strains.</title>
        <authorList>
            <person name="Klenk H.-P."/>
        </authorList>
    </citation>
    <scope>NUCLEOTIDE SEQUENCE [LARGE SCALE GENOMIC DNA]</scope>
    <source>
        <strain evidence="2 4">DSM 21065</strain>
    </source>
</reference>
<dbReference type="STRING" id="1001240.GY21_06020"/>
<protein>
    <submittedName>
        <fullName evidence="2">Uncharacterized protein (DUF1697 family)</fullName>
    </submittedName>
</protein>
<comment type="caution">
    <text evidence="1">The sequence shown here is derived from an EMBL/GenBank/DDBJ whole genome shotgun (WGS) entry which is preliminary data.</text>
</comment>
<evidence type="ECO:0000313" key="3">
    <source>
        <dbReference type="Proteomes" id="UP000029864"/>
    </source>
</evidence>
<dbReference type="Gene3D" id="3.30.70.1260">
    <property type="entry name" value="bacterial protein sp0830 like"/>
    <property type="match status" value="1"/>
</dbReference>
<dbReference type="AlphaFoldDB" id="A0A099JLZ2"/>
<evidence type="ECO:0000313" key="2">
    <source>
        <dbReference type="EMBL" id="MBB5641399.1"/>
    </source>
</evidence>
<dbReference type="EMBL" id="JACHBQ010000001">
    <property type="protein sequence ID" value="MBB5641399.1"/>
    <property type="molecule type" value="Genomic_DNA"/>
</dbReference>
<dbReference type="OrthoDB" id="9806494at2"/>
<dbReference type="InterPro" id="IPR012545">
    <property type="entry name" value="DUF1697"/>
</dbReference>
<organism evidence="1 3">
    <name type="scientific">Cryobacterium roopkundense</name>
    <dbReference type="NCBI Taxonomy" id="1001240"/>
    <lineage>
        <taxon>Bacteria</taxon>
        <taxon>Bacillati</taxon>
        <taxon>Actinomycetota</taxon>
        <taxon>Actinomycetes</taxon>
        <taxon>Micrococcales</taxon>
        <taxon>Microbacteriaceae</taxon>
        <taxon>Cryobacterium</taxon>
    </lineage>
</organism>
<evidence type="ECO:0000313" key="4">
    <source>
        <dbReference type="Proteomes" id="UP000561726"/>
    </source>
</evidence>
<dbReference type="PANTHER" id="PTHR36439">
    <property type="entry name" value="BLL4334 PROTEIN"/>
    <property type="match status" value="1"/>
</dbReference>
<dbReference type="Proteomes" id="UP000561726">
    <property type="component" value="Unassembled WGS sequence"/>
</dbReference>
<dbReference type="EMBL" id="JPXF01000017">
    <property type="protein sequence ID" value="KGJ79206.1"/>
    <property type="molecule type" value="Genomic_DNA"/>
</dbReference>
<dbReference type="Gene3D" id="3.30.70.1280">
    <property type="entry name" value="SP0830-like domains"/>
    <property type="match status" value="1"/>
</dbReference>
<gene>
    <name evidence="2" type="ORF">BJ997_001947</name>
    <name evidence="1" type="ORF">GY21_06020</name>
</gene>
<accession>A0A099JLZ2</accession>
<dbReference type="Pfam" id="PF08002">
    <property type="entry name" value="DUF1697"/>
    <property type="match status" value="1"/>
</dbReference>
<dbReference type="RefSeq" id="WP_035835784.1">
    <property type="nucleotide sequence ID" value="NZ_JACHBQ010000001.1"/>
</dbReference>
<dbReference type="PIRSF" id="PIRSF008502">
    <property type="entry name" value="UCP008502"/>
    <property type="match status" value="1"/>
</dbReference>
<reference evidence="1 3" key="1">
    <citation type="submission" date="2014-08" db="EMBL/GenBank/DDBJ databases">
        <authorList>
            <person name="Sisinthy S."/>
        </authorList>
    </citation>
    <scope>NUCLEOTIDE SEQUENCE [LARGE SCALE GENOMIC DNA]</scope>
    <source>
        <strain evidence="1 3">RuG17</strain>
    </source>
</reference>
<dbReference type="SUPFAM" id="SSF160379">
    <property type="entry name" value="SP0830-like"/>
    <property type="match status" value="1"/>
</dbReference>
<name>A0A099JLZ2_9MICO</name>
<evidence type="ECO:0000313" key="1">
    <source>
        <dbReference type="EMBL" id="KGJ79206.1"/>
    </source>
</evidence>
<keyword evidence="3" id="KW-1185">Reference proteome</keyword>
<proteinExistence type="predicted"/>
<dbReference type="Proteomes" id="UP000029864">
    <property type="component" value="Unassembled WGS sequence"/>
</dbReference>
<sequence length="189" mass="21086">MTKYVALLRGINVNGITIAMTDLADLFRELGFSEVKTILASGNVLFRTGTEPVDPKDLAADIAERKALIEAALHERFDYDAYIVLVEAESLDRIIRAYPFDAERDGWHPYVMFASEPAALTELAGHARELDAADERIELGHGVLYWEVRKAVGVKSHFSKKSGKPKYRDTTTTRNLHTLSKLIHADSNA</sequence>
<dbReference type="PANTHER" id="PTHR36439:SF1">
    <property type="entry name" value="DUF1697 DOMAIN-CONTAINING PROTEIN"/>
    <property type="match status" value="1"/>
</dbReference>